<evidence type="ECO:0000256" key="2">
    <source>
        <dbReference type="ARBA" id="ARBA00022448"/>
    </source>
</evidence>
<gene>
    <name evidence="9" type="primary">yehW_1</name>
    <name evidence="9" type="ORF">NCTC13184_04534</name>
</gene>
<comment type="similarity">
    <text evidence="6">Belongs to the binding-protein-dependent transport system permease family.</text>
</comment>
<feature type="transmembrane region" description="Helical" evidence="6">
    <location>
        <begin position="214"/>
        <end position="232"/>
    </location>
</feature>
<dbReference type="PANTHER" id="PTHR30177">
    <property type="entry name" value="GLYCINE BETAINE/L-PROLINE TRANSPORT SYSTEM PERMEASE PROTEIN PROW"/>
    <property type="match status" value="1"/>
</dbReference>
<evidence type="ECO:0000313" key="10">
    <source>
        <dbReference type="Proteomes" id="UP000255082"/>
    </source>
</evidence>
<evidence type="ECO:0000313" key="9">
    <source>
        <dbReference type="EMBL" id="SUA46010.1"/>
    </source>
</evidence>
<feature type="compositionally biased region" description="Basic and acidic residues" evidence="7">
    <location>
        <begin position="303"/>
        <end position="322"/>
    </location>
</feature>
<sequence length="339" mass="36894">MTRLRRLPMDVWFEPLIILVIGIGYILWYRSTTFTPTEQASLAWSNLRTTIWSHIELTLVATVIVVVVAIPLGIALTRPALKRLEPLAVNIANIGQAAPAVGLLVLFTFWLGTGFRTAVVGLVVYAILPILQNTIIGLRQVDQRTIEASRGIGFSAARTLVRVELPLAVPVILNGVRTALVILVGTATLSTFIGATSLGTLITTGVTLFLPKLLVSGAILVGLLALIIDWLADSSNWPPPREVCHEIGPGPGTVRDRRRGVADRRMRARELVGNVPRCEPARRAATARRRETGGDIEEFHRRCAAGQDHRDLSGRGGREGHRSDRRTRFGVVAAGSAQR</sequence>
<dbReference type="InterPro" id="IPR000515">
    <property type="entry name" value="MetI-like"/>
</dbReference>
<feature type="transmembrane region" description="Helical" evidence="6">
    <location>
        <begin position="87"/>
        <end position="112"/>
    </location>
</feature>
<keyword evidence="4 6" id="KW-1133">Transmembrane helix</keyword>
<reference evidence="9 10" key="1">
    <citation type="submission" date="2018-06" db="EMBL/GenBank/DDBJ databases">
        <authorList>
            <consortium name="Pathogen Informatics"/>
            <person name="Doyle S."/>
        </authorList>
    </citation>
    <scope>NUCLEOTIDE SEQUENCE [LARGE SCALE GENOMIC DNA]</scope>
    <source>
        <strain evidence="9 10">NCTC13184</strain>
    </source>
</reference>
<evidence type="ECO:0000256" key="7">
    <source>
        <dbReference type="SAM" id="MobiDB-lite"/>
    </source>
</evidence>
<dbReference type="PANTHER" id="PTHR30177:SF4">
    <property type="entry name" value="OSMOPROTECTANT IMPORT PERMEASE PROTEIN OSMW"/>
    <property type="match status" value="1"/>
</dbReference>
<dbReference type="FunFam" id="1.10.3720.10:FF:000001">
    <property type="entry name" value="Glycine betaine ABC transporter, permease"/>
    <property type="match status" value="1"/>
</dbReference>
<dbReference type="GO" id="GO:0005886">
    <property type="term" value="C:plasma membrane"/>
    <property type="evidence" value="ECO:0007669"/>
    <property type="project" value="UniProtKB-SubCell"/>
</dbReference>
<dbReference type="GO" id="GO:0055085">
    <property type="term" value="P:transmembrane transport"/>
    <property type="evidence" value="ECO:0007669"/>
    <property type="project" value="InterPro"/>
</dbReference>
<organism evidence="9 10">
    <name type="scientific">Nocardia africana</name>
    <dbReference type="NCBI Taxonomy" id="134964"/>
    <lineage>
        <taxon>Bacteria</taxon>
        <taxon>Bacillati</taxon>
        <taxon>Actinomycetota</taxon>
        <taxon>Actinomycetes</taxon>
        <taxon>Mycobacteriales</taxon>
        <taxon>Nocardiaceae</taxon>
        <taxon>Nocardia</taxon>
    </lineage>
</organism>
<feature type="region of interest" description="Disordered" evidence="7">
    <location>
        <begin position="303"/>
        <end position="327"/>
    </location>
</feature>
<evidence type="ECO:0000259" key="8">
    <source>
        <dbReference type="PROSITE" id="PS50928"/>
    </source>
</evidence>
<evidence type="ECO:0000256" key="1">
    <source>
        <dbReference type="ARBA" id="ARBA00004141"/>
    </source>
</evidence>
<dbReference type="GO" id="GO:0031460">
    <property type="term" value="P:glycine betaine transport"/>
    <property type="evidence" value="ECO:0007669"/>
    <property type="project" value="TreeGrafter"/>
</dbReference>
<keyword evidence="5 6" id="KW-0472">Membrane</keyword>
<evidence type="ECO:0000256" key="6">
    <source>
        <dbReference type="RuleBase" id="RU363032"/>
    </source>
</evidence>
<keyword evidence="2 6" id="KW-0813">Transport</keyword>
<dbReference type="Gene3D" id="1.10.3720.10">
    <property type="entry name" value="MetI-like"/>
    <property type="match status" value="1"/>
</dbReference>
<feature type="transmembrane region" description="Helical" evidence="6">
    <location>
        <begin position="12"/>
        <end position="31"/>
    </location>
</feature>
<dbReference type="SUPFAM" id="SSF161098">
    <property type="entry name" value="MetI-like"/>
    <property type="match status" value="1"/>
</dbReference>
<proteinExistence type="inferred from homology"/>
<evidence type="ECO:0000256" key="4">
    <source>
        <dbReference type="ARBA" id="ARBA00022989"/>
    </source>
</evidence>
<evidence type="ECO:0000256" key="5">
    <source>
        <dbReference type="ARBA" id="ARBA00023136"/>
    </source>
</evidence>
<dbReference type="InterPro" id="IPR051204">
    <property type="entry name" value="ABC_transp_perm/SBD"/>
</dbReference>
<name>A0A378WXD4_9NOCA</name>
<feature type="domain" description="ABC transmembrane type-1" evidence="8">
    <location>
        <begin position="51"/>
        <end position="232"/>
    </location>
</feature>
<dbReference type="PROSITE" id="PS50928">
    <property type="entry name" value="ABC_TM1"/>
    <property type="match status" value="1"/>
</dbReference>
<protein>
    <submittedName>
        <fullName evidence="9">Osmoprotectant uptake system permease protein yehW</fullName>
    </submittedName>
</protein>
<accession>A0A378WXD4</accession>
<dbReference type="InterPro" id="IPR035906">
    <property type="entry name" value="MetI-like_sf"/>
</dbReference>
<dbReference type="Proteomes" id="UP000255082">
    <property type="component" value="Unassembled WGS sequence"/>
</dbReference>
<dbReference type="AlphaFoldDB" id="A0A378WXD4"/>
<dbReference type="CDD" id="cd06261">
    <property type="entry name" value="TM_PBP2"/>
    <property type="match status" value="1"/>
</dbReference>
<feature type="transmembrane region" description="Helical" evidence="6">
    <location>
        <begin position="118"/>
        <end position="138"/>
    </location>
</feature>
<evidence type="ECO:0000256" key="3">
    <source>
        <dbReference type="ARBA" id="ARBA00022692"/>
    </source>
</evidence>
<keyword evidence="3 6" id="KW-0812">Transmembrane</keyword>
<dbReference type="Pfam" id="PF00528">
    <property type="entry name" value="BPD_transp_1"/>
    <property type="match status" value="1"/>
</dbReference>
<dbReference type="EMBL" id="UGRU01000001">
    <property type="protein sequence ID" value="SUA46010.1"/>
    <property type="molecule type" value="Genomic_DNA"/>
</dbReference>
<feature type="transmembrane region" description="Helical" evidence="6">
    <location>
        <begin position="51"/>
        <end position="75"/>
    </location>
</feature>
<feature type="transmembrane region" description="Helical" evidence="6">
    <location>
        <begin position="180"/>
        <end position="202"/>
    </location>
</feature>
<comment type="subcellular location">
    <subcellularLocation>
        <location evidence="6">Cell membrane</location>
        <topology evidence="6">Multi-pass membrane protein</topology>
    </subcellularLocation>
    <subcellularLocation>
        <location evidence="1">Membrane</location>
        <topology evidence="1">Multi-pass membrane protein</topology>
    </subcellularLocation>
</comment>